<keyword evidence="6" id="KW-0482">Metalloprotease</keyword>
<feature type="transmembrane region" description="Helical" evidence="7">
    <location>
        <begin position="28"/>
        <end position="49"/>
    </location>
</feature>
<reference evidence="9" key="2">
    <citation type="journal article" date="2021" name="PeerJ">
        <title>Extensive microbial diversity within the chicken gut microbiome revealed by metagenomics and culture.</title>
        <authorList>
            <person name="Gilroy R."/>
            <person name="Ravi A."/>
            <person name="Getino M."/>
            <person name="Pursley I."/>
            <person name="Horton D.L."/>
            <person name="Alikhan N.F."/>
            <person name="Baker D."/>
            <person name="Gharbi K."/>
            <person name="Hall N."/>
            <person name="Watson M."/>
            <person name="Adriaenssens E.M."/>
            <person name="Foster-Nyarko E."/>
            <person name="Jarju S."/>
            <person name="Secka A."/>
            <person name="Antonio M."/>
            <person name="Oren A."/>
            <person name="Chaudhuri R.R."/>
            <person name="La Ragione R."/>
            <person name="Hildebrand F."/>
            <person name="Pallen M.J."/>
        </authorList>
    </citation>
    <scope>NUCLEOTIDE SEQUENCE</scope>
    <source>
        <strain evidence="9">10037</strain>
    </source>
</reference>
<dbReference type="SUPFAM" id="SSF51261">
    <property type="entry name" value="Duplicated hybrid motif"/>
    <property type="match status" value="1"/>
</dbReference>
<comment type="caution">
    <text evidence="9">The sequence shown here is derived from an EMBL/GenBank/DDBJ whole genome shotgun (WGS) entry which is preliminary data.</text>
</comment>
<keyword evidence="7" id="KW-0812">Transmembrane</keyword>
<dbReference type="EMBL" id="JADIME010000049">
    <property type="protein sequence ID" value="MBO8465328.1"/>
    <property type="molecule type" value="Genomic_DNA"/>
</dbReference>
<dbReference type="CDD" id="cd12797">
    <property type="entry name" value="M23_peptidase"/>
    <property type="match status" value="1"/>
</dbReference>
<keyword evidence="2" id="KW-0645">Protease</keyword>
<reference evidence="9" key="1">
    <citation type="submission" date="2020-10" db="EMBL/GenBank/DDBJ databases">
        <authorList>
            <person name="Gilroy R."/>
        </authorList>
    </citation>
    <scope>NUCLEOTIDE SEQUENCE</scope>
    <source>
        <strain evidence="9">10037</strain>
    </source>
</reference>
<evidence type="ECO:0000256" key="1">
    <source>
        <dbReference type="ARBA" id="ARBA00001947"/>
    </source>
</evidence>
<sequence>MKRRYIFNHKTLSFEVEKVSASGKLLKGAALLVASLLAAGLYFSIYLAFSGNVTPKQKILEHSNARLASKLDMASSRLDIYQDRLDILAERDNSVYRSIFGMEEIPYDVRDAGYGGTDRYERFRYYAGADDLTVTVKRLDMLNKKAYIQSLSFDDVYRLSMQAGDMASCIPAIPPITTDPSVTRYSSSFGYRSDPGNKQIRMHSGVDLAAPTGTPIHATGNGKVCRIGYDYYGYGHYVMIDHGFGYKTRYGHMSKISVTEGQEVERGQYIGDVGNTGRSFGSHVHYEVIYKERPVNPVNYFDFDMLPEEYAAMVDGKPGTASAK</sequence>
<dbReference type="Pfam" id="PF01551">
    <property type="entry name" value="Peptidase_M23"/>
    <property type="match status" value="1"/>
</dbReference>
<gene>
    <name evidence="9" type="ORF">IAB93_04945</name>
</gene>
<dbReference type="GO" id="GO:0006508">
    <property type="term" value="P:proteolysis"/>
    <property type="evidence" value="ECO:0007669"/>
    <property type="project" value="UniProtKB-KW"/>
</dbReference>
<protein>
    <submittedName>
        <fullName evidence="9">M23 family metallopeptidase</fullName>
    </submittedName>
</protein>
<evidence type="ECO:0000313" key="10">
    <source>
        <dbReference type="Proteomes" id="UP000823597"/>
    </source>
</evidence>
<comment type="cofactor">
    <cofactor evidence="1">
        <name>Zn(2+)</name>
        <dbReference type="ChEBI" id="CHEBI:29105"/>
    </cofactor>
</comment>
<evidence type="ECO:0000313" key="9">
    <source>
        <dbReference type="EMBL" id="MBO8465328.1"/>
    </source>
</evidence>
<dbReference type="Gene3D" id="2.70.70.10">
    <property type="entry name" value="Glucose Permease (Domain IIA)"/>
    <property type="match status" value="1"/>
</dbReference>
<name>A0A9D9I551_9BACT</name>
<feature type="domain" description="M23ase beta-sheet core" evidence="8">
    <location>
        <begin position="201"/>
        <end position="297"/>
    </location>
</feature>
<keyword evidence="7" id="KW-1133">Transmembrane helix</keyword>
<evidence type="ECO:0000256" key="6">
    <source>
        <dbReference type="ARBA" id="ARBA00023049"/>
    </source>
</evidence>
<dbReference type="Proteomes" id="UP000823597">
    <property type="component" value="Unassembled WGS sequence"/>
</dbReference>
<organism evidence="9 10">
    <name type="scientific">Candidatus Merdivivens pullistercoris</name>
    <dbReference type="NCBI Taxonomy" id="2840873"/>
    <lineage>
        <taxon>Bacteria</taxon>
        <taxon>Pseudomonadati</taxon>
        <taxon>Bacteroidota</taxon>
        <taxon>Bacteroidia</taxon>
        <taxon>Bacteroidales</taxon>
        <taxon>Muribaculaceae</taxon>
        <taxon>Muribaculaceae incertae sedis</taxon>
        <taxon>Candidatus Merdivivens</taxon>
    </lineage>
</organism>
<evidence type="ECO:0000256" key="7">
    <source>
        <dbReference type="SAM" id="Phobius"/>
    </source>
</evidence>
<accession>A0A9D9I551</accession>
<dbReference type="InterPro" id="IPR050570">
    <property type="entry name" value="Cell_wall_metabolism_enzyme"/>
</dbReference>
<keyword evidence="7" id="KW-0472">Membrane</keyword>
<dbReference type="InterPro" id="IPR011055">
    <property type="entry name" value="Dup_hybrid_motif"/>
</dbReference>
<evidence type="ECO:0000256" key="4">
    <source>
        <dbReference type="ARBA" id="ARBA00022801"/>
    </source>
</evidence>
<dbReference type="PANTHER" id="PTHR21666:SF288">
    <property type="entry name" value="CELL DIVISION PROTEIN YTFB"/>
    <property type="match status" value="1"/>
</dbReference>
<dbReference type="GO" id="GO:0004222">
    <property type="term" value="F:metalloendopeptidase activity"/>
    <property type="evidence" value="ECO:0007669"/>
    <property type="project" value="TreeGrafter"/>
</dbReference>
<dbReference type="AlphaFoldDB" id="A0A9D9I551"/>
<evidence type="ECO:0000259" key="8">
    <source>
        <dbReference type="Pfam" id="PF01551"/>
    </source>
</evidence>
<dbReference type="GO" id="GO:0046872">
    <property type="term" value="F:metal ion binding"/>
    <property type="evidence" value="ECO:0007669"/>
    <property type="project" value="UniProtKB-KW"/>
</dbReference>
<dbReference type="PANTHER" id="PTHR21666">
    <property type="entry name" value="PEPTIDASE-RELATED"/>
    <property type="match status" value="1"/>
</dbReference>
<keyword evidence="4" id="KW-0378">Hydrolase</keyword>
<keyword evidence="3" id="KW-0479">Metal-binding</keyword>
<proteinExistence type="predicted"/>
<keyword evidence="5" id="KW-0862">Zinc</keyword>
<dbReference type="InterPro" id="IPR016047">
    <property type="entry name" value="M23ase_b-sheet_dom"/>
</dbReference>
<evidence type="ECO:0000256" key="5">
    <source>
        <dbReference type="ARBA" id="ARBA00022833"/>
    </source>
</evidence>
<evidence type="ECO:0000256" key="2">
    <source>
        <dbReference type="ARBA" id="ARBA00022670"/>
    </source>
</evidence>
<evidence type="ECO:0000256" key="3">
    <source>
        <dbReference type="ARBA" id="ARBA00022723"/>
    </source>
</evidence>